<sequence>MPSKAAPAYDPAPKSAHYEFGGPLGALGVTLAVPFFSYWLPFAAQNGFSLCNFVDYHRAGWRAMEDPAWWKSLWSTEAMIVYLAWYAWCVVCALVLPGKEEKGVELRNGQRLTYKMNAFATLVATMAAIAGWTAVYGIDALLYIPHHWAQLVTATTLFSFALAFFVYGQSIVPELFPKAFEPPMLALGGNTGNRLYDWFIGRVLNPRIGSFDIKAFNEMRPGLILWVVFDLAFVAWQYERIGRVTDSMILTVAFHAWYVFDAEFNESNILTTMDITTDGFGFMLSVGDLLWVPYTYSYTAYFLALHPLDLGVSGCAGVLAVQFLGYYIFRTSNNEKNEFRLGRNPKNLTSFQTERGTRLLTSGWWGRSRHPNYMGDWIMAWAWCLPTGFQSPLPYFYVIYFAILLVHRQTRDDEACAQKYGKDWDKYKRLVPSRIIPHVY</sequence>
<keyword evidence="9" id="KW-0560">Oxidoreductase</keyword>
<accession>A0AAV5GMK3</accession>
<dbReference type="EMBL" id="BQKY01000006">
    <property type="protein sequence ID" value="GJN90262.1"/>
    <property type="molecule type" value="Genomic_DNA"/>
</dbReference>
<reference evidence="21 22" key="1">
    <citation type="submission" date="2021-12" db="EMBL/GenBank/DDBJ databases">
        <title>High titer production of polyol ester of fatty acids by Rhodotorula paludigena BS15 towards product separation-free biomass refinery.</title>
        <authorList>
            <person name="Mano J."/>
            <person name="Ono H."/>
            <person name="Tanaka T."/>
            <person name="Naito K."/>
            <person name="Sushida H."/>
            <person name="Ike M."/>
            <person name="Tokuyasu K."/>
            <person name="Kitaoka M."/>
        </authorList>
    </citation>
    <scope>NUCLEOTIDE SEQUENCE [LARGE SCALE GENOMIC DNA]</scope>
    <source>
        <strain evidence="21 22">BS15</strain>
    </source>
</reference>
<dbReference type="Gene3D" id="1.20.120.1630">
    <property type="match status" value="1"/>
</dbReference>
<organism evidence="21 22">
    <name type="scientific">Rhodotorula paludigena</name>
    <dbReference type="NCBI Taxonomy" id="86838"/>
    <lineage>
        <taxon>Eukaryota</taxon>
        <taxon>Fungi</taxon>
        <taxon>Dikarya</taxon>
        <taxon>Basidiomycota</taxon>
        <taxon>Pucciniomycotina</taxon>
        <taxon>Microbotryomycetes</taxon>
        <taxon>Sporidiobolales</taxon>
        <taxon>Sporidiobolaceae</taxon>
        <taxon>Rhodotorula</taxon>
    </lineage>
</organism>
<dbReference type="Proteomes" id="UP001342314">
    <property type="component" value="Unassembled WGS sequence"/>
</dbReference>
<dbReference type="GO" id="GO:0050613">
    <property type="term" value="F:Delta14-sterol reductase activity"/>
    <property type="evidence" value="ECO:0007669"/>
    <property type="project" value="UniProtKB-EC"/>
</dbReference>
<keyword evidence="12 20" id="KW-0472">Membrane</keyword>
<feature type="transmembrane region" description="Helical" evidence="20">
    <location>
        <begin position="79"/>
        <end position="97"/>
    </location>
</feature>
<comment type="pathway">
    <text evidence="16">Steroid biosynthesis; zymosterol biosynthesis; zymosterol from lanosterol: step 2/6.</text>
</comment>
<dbReference type="AlphaFoldDB" id="A0AAV5GMK3"/>
<evidence type="ECO:0000256" key="2">
    <source>
        <dbReference type="ARBA" id="ARBA00005402"/>
    </source>
</evidence>
<evidence type="ECO:0000256" key="12">
    <source>
        <dbReference type="ARBA" id="ARBA00023136"/>
    </source>
</evidence>
<dbReference type="GO" id="GO:0005789">
    <property type="term" value="C:endoplasmic reticulum membrane"/>
    <property type="evidence" value="ECO:0007669"/>
    <property type="project" value="TreeGrafter"/>
</dbReference>
<comment type="subcellular location">
    <subcellularLocation>
        <location evidence="1">Membrane</location>
        <topology evidence="1">Multi-pass membrane protein</topology>
    </subcellularLocation>
</comment>
<name>A0AAV5GMK3_9BASI</name>
<evidence type="ECO:0000313" key="22">
    <source>
        <dbReference type="Proteomes" id="UP001342314"/>
    </source>
</evidence>
<evidence type="ECO:0000256" key="11">
    <source>
        <dbReference type="ARBA" id="ARBA00023098"/>
    </source>
</evidence>
<keyword evidence="4" id="KW-0444">Lipid biosynthesis</keyword>
<comment type="caution">
    <text evidence="21">The sequence shown here is derived from an EMBL/GenBank/DDBJ whole genome shotgun (WGS) entry which is preliminary data.</text>
</comment>
<dbReference type="PANTHER" id="PTHR21257:SF52">
    <property type="entry name" value="DELTA(14)-STEROL REDUCTASE TM7SF2"/>
    <property type="match status" value="1"/>
</dbReference>
<feature type="transmembrane region" description="Helical" evidence="20">
    <location>
        <begin position="222"/>
        <end position="238"/>
    </location>
</feature>
<feature type="transmembrane region" description="Helical" evidence="20">
    <location>
        <begin position="148"/>
        <end position="168"/>
    </location>
</feature>
<evidence type="ECO:0000256" key="15">
    <source>
        <dbReference type="ARBA" id="ARBA00052254"/>
    </source>
</evidence>
<evidence type="ECO:0000256" key="10">
    <source>
        <dbReference type="ARBA" id="ARBA00023011"/>
    </source>
</evidence>
<evidence type="ECO:0000256" key="6">
    <source>
        <dbReference type="ARBA" id="ARBA00022857"/>
    </source>
</evidence>
<proteinExistence type="inferred from homology"/>
<evidence type="ECO:0000256" key="9">
    <source>
        <dbReference type="ARBA" id="ARBA00023002"/>
    </source>
</evidence>
<dbReference type="InterPro" id="IPR018083">
    <property type="entry name" value="Sterol_reductase_CS"/>
</dbReference>
<evidence type="ECO:0000256" key="19">
    <source>
        <dbReference type="ARBA" id="ARBA00083315"/>
    </source>
</evidence>
<evidence type="ECO:0000256" key="18">
    <source>
        <dbReference type="ARBA" id="ARBA00077841"/>
    </source>
</evidence>
<dbReference type="EC" id="1.3.1.70" evidence="3"/>
<evidence type="ECO:0000256" key="4">
    <source>
        <dbReference type="ARBA" id="ARBA00022516"/>
    </source>
</evidence>
<evidence type="ECO:0000313" key="21">
    <source>
        <dbReference type="EMBL" id="GJN90262.1"/>
    </source>
</evidence>
<evidence type="ECO:0000256" key="17">
    <source>
        <dbReference type="ARBA" id="ARBA00074394"/>
    </source>
</evidence>
<evidence type="ECO:0000256" key="8">
    <source>
        <dbReference type="ARBA" id="ARBA00022989"/>
    </source>
</evidence>
<dbReference type="Pfam" id="PF01222">
    <property type="entry name" value="ERG4_ERG24"/>
    <property type="match status" value="1"/>
</dbReference>
<feature type="transmembrane region" description="Helical" evidence="20">
    <location>
        <begin position="118"/>
        <end position="136"/>
    </location>
</feature>
<keyword evidence="13" id="KW-1207">Sterol metabolism</keyword>
<feature type="transmembrane region" description="Helical" evidence="20">
    <location>
        <begin position="20"/>
        <end position="40"/>
    </location>
</feature>
<dbReference type="PROSITE" id="PS01018">
    <property type="entry name" value="STEROL_REDUCT_2"/>
    <property type="match status" value="1"/>
</dbReference>
<dbReference type="PROSITE" id="PS01017">
    <property type="entry name" value="STEROL_REDUCT_1"/>
    <property type="match status" value="1"/>
</dbReference>
<keyword evidence="22" id="KW-1185">Reference proteome</keyword>
<evidence type="ECO:0000256" key="7">
    <source>
        <dbReference type="ARBA" id="ARBA00022955"/>
    </source>
</evidence>
<comment type="similarity">
    <text evidence="2">Belongs to the ERG4/ERG24 family.</text>
</comment>
<evidence type="ECO:0000256" key="13">
    <source>
        <dbReference type="ARBA" id="ARBA00023166"/>
    </source>
</evidence>
<keyword evidence="14" id="KW-0753">Steroid metabolism</keyword>
<protein>
    <recommendedName>
        <fullName evidence="17">Delta(14)-sterol reductase ERG24</fullName>
        <ecNumber evidence="3">1.3.1.70</ecNumber>
    </recommendedName>
    <alternativeName>
        <fullName evidence="19">C-14 sterol reductase ERG24</fullName>
    </alternativeName>
    <alternativeName>
        <fullName evidence="18">Sterol C14-reductase ERG24</fullName>
    </alternativeName>
</protein>
<keyword evidence="7" id="KW-0752">Steroid biosynthesis</keyword>
<feature type="transmembrane region" description="Helical" evidence="20">
    <location>
        <begin position="310"/>
        <end position="329"/>
    </location>
</feature>
<dbReference type="InterPro" id="IPR001171">
    <property type="entry name" value="ERG24_DHCR-like"/>
</dbReference>
<evidence type="ECO:0000256" key="14">
    <source>
        <dbReference type="ARBA" id="ARBA00023221"/>
    </source>
</evidence>
<comment type="catalytic activity">
    <reaction evidence="15">
        <text>4,4-dimethyl-5alpha-cholesta-8,24-dien-3beta-ol + NADP(+) = 4,4-dimethyl-5alpha-cholesta-8,14,24-trien-3beta-ol + NADPH + H(+)</text>
        <dbReference type="Rhea" id="RHEA:18561"/>
        <dbReference type="ChEBI" id="CHEBI:15378"/>
        <dbReference type="ChEBI" id="CHEBI:17813"/>
        <dbReference type="ChEBI" id="CHEBI:18364"/>
        <dbReference type="ChEBI" id="CHEBI:57783"/>
        <dbReference type="ChEBI" id="CHEBI:58349"/>
        <dbReference type="EC" id="1.3.1.70"/>
    </reaction>
    <physiologicalReaction direction="right-to-left" evidence="15">
        <dbReference type="Rhea" id="RHEA:18563"/>
    </physiologicalReaction>
</comment>
<keyword evidence="6" id="KW-0521">NADP</keyword>
<keyword evidence="5 20" id="KW-0812">Transmembrane</keyword>
<evidence type="ECO:0000256" key="16">
    <source>
        <dbReference type="ARBA" id="ARBA00060638"/>
    </source>
</evidence>
<feature type="transmembrane region" description="Helical" evidence="20">
    <location>
        <begin position="280"/>
        <end position="304"/>
    </location>
</feature>
<keyword evidence="10" id="KW-0756">Sterol biosynthesis</keyword>
<evidence type="ECO:0000256" key="3">
    <source>
        <dbReference type="ARBA" id="ARBA00012413"/>
    </source>
</evidence>
<dbReference type="GO" id="GO:0006696">
    <property type="term" value="P:ergosterol biosynthetic process"/>
    <property type="evidence" value="ECO:0007669"/>
    <property type="project" value="TreeGrafter"/>
</dbReference>
<keyword evidence="8 20" id="KW-1133">Transmembrane helix</keyword>
<dbReference type="PANTHER" id="PTHR21257">
    <property type="entry name" value="DELTA(14)-STEROL REDUCTASE"/>
    <property type="match status" value="1"/>
</dbReference>
<dbReference type="FunFam" id="1.20.120.1630:FF:000009">
    <property type="entry name" value="C-14 sterol reductase"/>
    <property type="match status" value="1"/>
</dbReference>
<evidence type="ECO:0000256" key="5">
    <source>
        <dbReference type="ARBA" id="ARBA00022692"/>
    </source>
</evidence>
<gene>
    <name evidence="21" type="ORF">Rhopal_003263-T1</name>
</gene>
<evidence type="ECO:0000256" key="20">
    <source>
        <dbReference type="SAM" id="Phobius"/>
    </source>
</evidence>
<evidence type="ECO:0000256" key="1">
    <source>
        <dbReference type="ARBA" id="ARBA00004141"/>
    </source>
</evidence>
<keyword evidence="11" id="KW-0443">Lipid metabolism</keyword>